<name>A0ABY4YC33_9GAMM</name>
<protein>
    <submittedName>
        <fullName evidence="1">Uncharacterized protein</fullName>
    </submittedName>
</protein>
<dbReference type="PANTHER" id="PTHR43845:SF1">
    <property type="entry name" value="BLR5969 PROTEIN"/>
    <property type="match status" value="1"/>
</dbReference>
<gene>
    <name evidence="1" type="ORF">J2N86_04745</name>
</gene>
<dbReference type="PANTHER" id="PTHR43845">
    <property type="entry name" value="BLR5969 PROTEIN"/>
    <property type="match status" value="1"/>
</dbReference>
<keyword evidence="2" id="KW-1185">Reference proteome</keyword>
<dbReference type="EMBL" id="CP071527">
    <property type="protein sequence ID" value="USQ14624.1"/>
    <property type="molecule type" value="Genomic_DNA"/>
</dbReference>
<dbReference type="RefSeq" id="WP_252581225.1">
    <property type="nucleotide sequence ID" value="NZ_CP071527.1"/>
</dbReference>
<evidence type="ECO:0000313" key="1">
    <source>
        <dbReference type="EMBL" id="USQ14624.1"/>
    </source>
</evidence>
<accession>A0ABY4YC33</accession>
<dbReference type="Proteomes" id="UP001057474">
    <property type="component" value="Chromosome"/>
</dbReference>
<proteinExistence type="predicted"/>
<reference evidence="1" key="1">
    <citation type="submission" date="2021-03" db="EMBL/GenBank/DDBJ databases">
        <title>Legionella lytica PCM 2298.</title>
        <authorList>
            <person name="Koper P."/>
        </authorList>
    </citation>
    <scope>NUCLEOTIDE SEQUENCE</scope>
    <source>
        <strain evidence="1">PCM 2298</strain>
    </source>
</reference>
<dbReference type="Gene3D" id="3.40.50.12780">
    <property type="entry name" value="N-terminal domain of ligase-like"/>
    <property type="match status" value="2"/>
</dbReference>
<evidence type="ECO:0000313" key="2">
    <source>
        <dbReference type="Proteomes" id="UP001057474"/>
    </source>
</evidence>
<sequence length="762" mass="87130">MPAYKLDSPVVLFNHHEYGQRLLFKNGITNPRDVLGKNGVTFHSSFASLFYKTIKFQAEVVNELGAYELREFRINRNSLIKYLGEEAHKDLQDDALSAALNRQLWASDSNDDMEQKKRQIKAGTEGLRHAGRYNQRLVDSWSNRFSDFFKGSFLSWLYQKTIVSTKLINIRFLFLGKEAEILEAGEVLAKKRFHEAYKEVPAYKNHLVRFNGTPTSETEFRQIPETTKDNYIKFQQNDSDTHLRGKYPVAHKTDTSTGTTGKATEWVRGEQELETVKKSLQLAARIQFGARRLSYINAFALGPWATGLTTYELMRETGSVFATGPDKDKILDKLVSNARYERHQLELAVDAFMRKHPSLMEEDKQGIITLIETTLKAMLKKRTSTFTEEFDLAVSQLEGGAQLIIRRYRSEIKAIADALNKEKNQMIIAGYPPFLKDLTAYAQEKGYNFDEFSVIGIVGGQAISEAMRDQLINHGFNQIYSSYGASDLDINLGVETEYEISVRKAIETNPGLARELYGENKGLPMVFHYDPMNYHVECDNEDNLLFTCTRDDRSSPRIRYNLGDKGRVYASSDIQALLAKYGMFQKPKTNLPLMFVWGRDSTVVFNGANLAFTELERAVTTDEQLEQIVLKKAFYSYQDETGADKLEIWLELNEDEELPNESQQKEYAHSLLNKLVSLNQDFRYQVDQLDEDTPLPLVRFFKRNQSPISEAGGHRKQVLIFQKNVNLPEDYQFPDAEQCCGYALPKTASVLQEQASSFVLAH</sequence>
<organism evidence="1 2">
    <name type="scientific">Legionella lytica</name>
    <dbReference type="NCBI Taxonomy" id="96232"/>
    <lineage>
        <taxon>Bacteria</taxon>
        <taxon>Pseudomonadati</taxon>
        <taxon>Pseudomonadota</taxon>
        <taxon>Gammaproteobacteria</taxon>
        <taxon>Legionellales</taxon>
        <taxon>Legionellaceae</taxon>
        <taxon>Legionella</taxon>
    </lineage>
</organism>
<dbReference type="InterPro" id="IPR042099">
    <property type="entry name" value="ANL_N_sf"/>
</dbReference>